<evidence type="ECO:0000259" key="2">
    <source>
        <dbReference type="PROSITE" id="PS50989"/>
    </source>
</evidence>
<organism evidence="3 5">
    <name type="scientific">Treponema socranskii subsp. socranskii VPI DR56BR1116 = ATCC 35536</name>
    <dbReference type="NCBI Taxonomy" id="1125725"/>
    <lineage>
        <taxon>Bacteria</taxon>
        <taxon>Pseudomonadati</taxon>
        <taxon>Spirochaetota</taxon>
        <taxon>Spirochaetia</taxon>
        <taxon>Spirochaetales</taxon>
        <taxon>Treponemataceae</taxon>
        <taxon>Treponema</taxon>
    </lineage>
</organism>
<dbReference type="Proteomes" id="UP000016412">
    <property type="component" value="Unassembled WGS sequence"/>
</dbReference>
<dbReference type="GO" id="GO:0016740">
    <property type="term" value="F:transferase activity"/>
    <property type="evidence" value="ECO:0007669"/>
    <property type="project" value="UniProtKB-KW"/>
</dbReference>
<dbReference type="PROSITE" id="PS50980">
    <property type="entry name" value="COA_CT_NTER"/>
    <property type="match status" value="1"/>
</dbReference>
<dbReference type="SUPFAM" id="SSF52096">
    <property type="entry name" value="ClpP/crotonase"/>
    <property type="match status" value="2"/>
</dbReference>
<reference evidence="5 6" key="1">
    <citation type="submission" date="2013-08" db="EMBL/GenBank/DDBJ databases">
        <authorList>
            <person name="Durkin A.S."/>
            <person name="Haft D.R."/>
            <person name="McCorrison J."/>
            <person name="Torralba M."/>
            <person name="Gillis M."/>
            <person name="Haft D.H."/>
            <person name="Methe B."/>
            <person name="Sutton G."/>
            <person name="Nelson K.E."/>
        </authorList>
    </citation>
    <scope>NUCLEOTIDE SEQUENCE [LARGE SCALE GENOMIC DNA]</scope>
    <source>
        <strain evidence="4 6">ATCC 35536</strain>
        <strain evidence="3 5">VPI DR56BR1116</strain>
    </source>
</reference>
<comment type="caution">
    <text evidence="3">The sequence shown here is derived from an EMBL/GenBank/DDBJ whole genome shotgun (WGS) entry which is preliminary data.</text>
</comment>
<dbReference type="InterPro" id="IPR051047">
    <property type="entry name" value="AccD/PCCB"/>
</dbReference>
<dbReference type="InterPro" id="IPR011762">
    <property type="entry name" value="COA_CT_N"/>
</dbReference>
<dbReference type="Gene3D" id="3.90.226.10">
    <property type="entry name" value="2-enoyl-CoA Hydratase, Chain A, domain 1"/>
    <property type="match status" value="2"/>
</dbReference>
<evidence type="ECO:0000313" key="3">
    <source>
        <dbReference type="EMBL" id="ERF60553.1"/>
    </source>
</evidence>
<proteinExistence type="predicted"/>
<dbReference type="PROSITE" id="PS50989">
    <property type="entry name" value="COA_CT_CTER"/>
    <property type="match status" value="1"/>
</dbReference>
<dbReference type="EMBL" id="AVQI01000042">
    <property type="protein sequence ID" value="ERK03184.1"/>
    <property type="molecule type" value="Genomic_DNA"/>
</dbReference>
<evidence type="ECO:0000313" key="6">
    <source>
        <dbReference type="Proteomes" id="UP000016646"/>
    </source>
</evidence>
<dbReference type="EMBL" id="AUZJ01000039">
    <property type="protein sequence ID" value="ERF60553.1"/>
    <property type="molecule type" value="Genomic_DNA"/>
</dbReference>
<dbReference type="InterPro" id="IPR011763">
    <property type="entry name" value="COA_CT_C"/>
</dbReference>
<feature type="domain" description="CoA carboxyltransferase C-terminal" evidence="2">
    <location>
        <begin position="243"/>
        <end position="490"/>
    </location>
</feature>
<dbReference type="PANTHER" id="PTHR43842:SF2">
    <property type="entry name" value="PROPIONYL-COA CARBOXYLASE BETA CHAIN, MITOCHONDRIAL"/>
    <property type="match status" value="1"/>
</dbReference>
<dbReference type="AlphaFoldDB" id="U2MVF3"/>
<dbReference type="STRING" id="1125725.HMPREF1325_1009"/>
<evidence type="ECO:0000259" key="1">
    <source>
        <dbReference type="PROSITE" id="PS50980"/>
    </source>
</evidence>
<dbReference type="Pfam" id="PF01039">
    <property type="entry name" value="Carboxyl_trans"/>
    <property type="match status" value="1"/>
</dbReference>
<accession>U2MVF3</accession>
<keyword evidence="6" id="KW-1185">Reference proteome</keyword>
<sequence length="496" mass="54212">MEYNVEKQHEKGKLHAIERIRALCDENSFMEIYSGVRHNCTSFGMEKKDLPYDGVITGFGKINGRPVAVYAQDFTVQGGSLGLMHGKKIAELIDKAVEARCPVIGINDSGGARIQEGVDALCGYGDLFYQNVRASGSVPQISIVAGPCAGGAVYSPGITDFIFAIDKISELFITGPKVVKSVMFMDISSEDLGGAAIHSKKSGVAHFRCESENDCYRKVRALLDYIPHYFGDDLAQNEKYKFDAKKKAKRIEEIIPENPRAGYDIREIINCCIDDDSFFETSAEFAVNCVTGFAKIEGKSVGIVANNPMGVGGVLDCDASDKIARFVRYCDAFGIPLLTFVDVPGFIPGPQEEQKGIIRHGAKVIYAYSEASVPKVTVIARKAYGGAYIAMCSKHLGADYVYAWPKAEIAVMGAEGAIGILYAKELKDPSKAAEVAAKSEEYKTEIMTPKIAAKRGYVSEVIEPQETRERIARSFEILARKRSMDTPLKKHGNIPL</sequence>
<dbReference type="GO" id="GO:0004658">
    <property type="term" value="F:propionyl-CoA carboxylase activity"/>
    <property type="evidence" value="ECO:0007669"/>
    <property type="project" value="TreeGrafter"/>
</dbReference>
<protein>
    <submittedName>
        <fullName evidence="3">Carboxyl transferase domain protein</fullName>
    </submittedName>
</protein>
<dbReference type="InterPro" id="IPR034733">
    <property type="entry name" value="AcCoA_carboxyl_beta"/>
</dbReference>
<dbReference type="eggNOG" id="COG4799">
    <property type="taxonomic scope" value="Bacteria"/>
</dbReference>
<name>U2MVF3_TRESO</name>
<dbReference type="RefSeq" id="WP_021330424.1">
    <property type="nucleotide sequence ID" value="NZ_AUZJ01000039.1"/>
</dbReference>
<dbReference type="InterPro" id="IPR029045">
    <property type="entry name" value="ClpP/crotonase-like_dom_sf"/>
</dbReference>
<dbReference type="Proteomes" id="UP000016646">
    <property type="component" value="Unassembled WGS sequence"/>
</dbReference>
<dbReference type="PANTHER" id="PTHR43842">
    <property type="entry name" value="PROPIONYL-COA CARBOXYLASE BETA CHAIN"/>
    <property type="match status" value="1"/>
</dbReference>
<feature type="domain" description="CoA carboxyltransferase N-terminal" evidence="1">
    <location>
        <begin position="1"/>
        <end position="238"/>
    </location>
</feature>
<dbReference type="OrthoDB" id="9803706at2"/>
<evidence type="ECO:0000313" key="5">
    <source>
        <dbReference type="Proteomes" id="UP000016412"/>
    </source>
</evidence>
<dbReference type="PATRIC" id="fig|1125725.3.peg.1442"/>
<evidence type="ECO:0000313" key="4">
    <source>
        <dbReference type="EMBL" id="ERK03184.1"/>
    </source>
</evidence>
<keyword evidence="3" id="KW-0808">Transferase</keyword>
<gene>
    <name evidence="4" type="ORF">HMPREF0860_2286</name>
    <name evidence="3" type="ORF">HMPREF1325_1009</name>
</gene>